<keyword evidence="1" id="KW-0472">Membrane</keyword>
<feature type="transmembrane region" description="Helical" evidence="1">
    <location>
        <begin position="116"/>
        <end position="137"/>
    </location>
</feature>
<dbReference type="STRING" id="687842.ASU31_11455"/>
<dbReference type="EMBL" id="LMZQ01000006">
    <property type="protein sequence ID" value="KRT16109.1"/>
    <property type="molecule type" value="Genomic_DNA"/>
</dbReference>
<evidence type="ECO:0000313" key="2">
    <source>
        <dbReference type="EMBL" id="KRT16109.1"/>
    </source>
</evidence>
<feature type="transmembrane region" description="Helical" evidence="1">
    <location>
        <begin position="76"/>
        <end position="96"/>
    </location>
</feature>
<evidence type="ECO:0000313" key="3">
    <source>
        <dbReference type="Proteomes" id="UP000051950"/>
    </source>
</evidence>
<dbReference type="AlphaFoldDB" id="A0A0T5VQL2"/>
<feature type="transmembrane region" description="Helical" evidence="1">
    <location>
        <begin position="46"/>
        <end position="64"/>
    </location>
</feature>
<keyword evidence="1" id="KW-0812">Transmembrane</keyword>
<dbReference type="Proteomes" id="UP000051950">
    <property type="component" value="Unassembled WGS sequence"/>
</dbReference>
<protein>
    <recommendedName>
        <fullName evidence="4">DUF4149 domain-containing protein</fullName>
    </recommendedName>
</protein>
<name>A0A0T5VQL2_9SPHI</name>
<keyword evidence="3" id="KW-1185">Reference proteome</keyword>
<keyword evidence="1" id="KW-1133">Transmembrane helix</keyword>
<accession>A0A0T5VQL2</accession>
<evidence type="ECO:0008006" key="4">
    <source>
        <dbReference type="Google" id="ProtNLM"/>
    </source>
</evidence>
<sequence length="147" mass="16397">MKKLITIFCVIFWAGLIGGISFLEAPLKFQAPGITIPLGLGIGQLVFQALNKIEIVLLIIILVCSLPAPLKNFHSILLFSVTILLIADTFWLLPILDERAKLVLAGNAPIKSYHHILYIIIDTIKFLSLIVLGFLSLKSLYHEKRYS</sequence>
<reference evidence="2 3" key="1">
    <citation type="submission" date="2015-11" db="EMBL/GenBank/DDBJ databases">
        <title>Sequence of Pedobacter ginsenosidimutans.</title>
        <authorList>
            <person name="Carson E."/>
            <person name="Keyser V."/>
            <person name="Newman J."/>
            <person name="Miller J."/>
        </authorList>
    </citation>
    <scope>NUCLEOTIDE SEQUENCE [LARGE SCALE GENOMIC DNA]</scope>
    <source>
        <strain evidence="2 3">KACC 14530</strain>
    </source>
</reference>
<dbReference type="RefSeq" id="WP_057932450.1">
    <property type="nucleotide sequence ID" value="NZ_LMZQ01000006.1"/>
</dbReference>
<proteinExistence type="predicted"/>
<organism evidence="2 3">
    <name type="scientific">Pedobacter ginsenosidimutans</name>
    <dbReference type="NCBI Taxonomy" id="687842"/>
    <lineage>
        <taxon>Bacteria</taxon>
        <taxon>Pseudomonadati</taxon>
        <taxon>Bacteroidota</taxon>
        <taxon>Sphingobacteriia</taxon>
        <taxon>Sphingobacteriales</taxon>
        <taxon>Sphingobacteriaceae</taxon>
        <taxon>Pedobacter</taxon>
    </lineage>
</organism>
<dbReference type="OrthoDB" id="1098954at2"/>
<evidence type="ECO:0000256" key="1">
    <source>
        <dbReference type="SAM" id="Phobius"/>
    </source>
</evidence>
<gene>
    <name evidence="2" type="ORF">ASU31_11455</name>
</gene>
<comment type="caution">
    <text evidence="2">The sequence shown here is derived from an EMBL/GenBank/DDBJ whole genome shotgun (WGS) entry which is preliminary data.</text>
</comment>